<dbReference type="InterPro" id="IPR004843">
    <property type="entry name" value="Calcineurin-like_PHP"/>
</dbReference>
<dbReference type="Proteomes" id="UP000029995">
    <property type="component" value="Unassembled WGS sequence"/>
</dbReference>
<name>A0A0A0D6D2_9PROT</name>
<dbReference type="RefSeq" id="WP_034837977.1">
    <property type="nucleotide sequence ID" value="NZ_JANX01000161.1"/>
</dbReference>
<dbReference type="SUPFAM" id="SSF56300">
    <property type="entry name" value="Metallo-dependent phosphatases"/>
    <property type="match status" value="1"/>
</dbReference>
<dbReference type="InterPro" id="IPR029052">
    <property type="entry name" value="Metallo-depent_PP-like"/>
</dbReference>
<evidence type="ECO:0000313" key="3">
    <source>
        <dbReference type="Proteomes" id="UP000029995"/>
    </source>
</evidence>
<dbReference type="Gene3D" id="3.60.21.10">
    <property type="match status" value="1"/>
</dbReference>
<feature type="domain" description="Calcineurin-like phosphoesterase" evidence="1">
    <location>
        <begin position="1"/>
        <end position="197"/>
    </location>
</feature>
<dbReference type="GO" id="GO:0016787">
    <property type="term" value="F:hydrolase activity"/>
    <property type="evidence" value="ECO:0007669"/>
    <property type="project" value="InterPro"/>
</dbReference>
<dbReference type="AlphaFoldDB" id="A0A0A0D6D2"/>
<evidence type="ECO:0000313" key="2">
    <source>
        <dbReference type="EMBL" id="KGM33650.1"/>
    </source>
</evidence>
<organism evidence="2 3">
    <name type="scientific">Inquilinus limosus MP06</name>
    <dbReference type="NCBI Taxonomy" id="1398085"/>
    <lineage>
        <taxon>Bacteria</taxon>
        <taxon>Pseudomonadati</taxon>
        <taxon>Pseudomonadota</taxon>
        <taxon>Alphaproteobacteria</taxon>
        <taxon>Rhodospirillales</taxon>
        <taxon>Rhodospirillaceae</taxon>
        <taxon>Inquilinus</taxon>
    </lineage>
</organism>
<dbReference type="PANTHER" id="PTHR43143:SF1">
    <property type="entry name" value="SERINE_THREONINE-PROTEIN PHOSPHATASE CPPED1"/>
    <property type="match status" value="1"/>
</dbReference>
<dbReference type="PANTHER" id="PTHR43143">
    <property type="entry name" value="METALLOPHOSPHOESTERASE, CALCINEURIN SUPERFAMILY"/>
    <property type="match status" value="1"/>
</dbReference>
<accession>A0A0A0D6D2</accession>
<gene>
    <name evidence="2" type="ORF">P409_14570</name>
</gene>
<dbReference type="InterPro" id="IPR051918">
    <property type="entry name" value="STPP_CPPED1"/>
</dbReference>
<reference evidence="2 3" key="1">
    <citation type="submission" date="2014-01" db="EMBL/GenBank/DDBJ databases">
        <title>Genome sequence determination for a cystic fibrosis isolate, Inquilinus limosus.</title>
        <authorList>
            <person name="Pino M."/>
            <person name="Di Conza J."/>
            <person name="Gutkind G."/>
        </authorList>
    </citation>
    <scope>NUCLEOTIDE SEQUENCE [LARGE SCALE GENOMIC DNA]</scope>
    <source>
        <strain evidence="2 3">MP06</strain>
    </source>
</reference>
<sequence length="275" mass="30370">MRVVQITDTHLSPGKSHFAPNWAPLAEWLQAARPDLVVHTGDLSVDGADVEADLEHCAELLRALPFPVLSVPGNHDVGDLPGTRQPANTERLERWRRIIGPDRWVHDQPGWRLVGLNSQVIGGGGEEEVAQFAWLEGVLQACEGRGVIVFTHKPVFVDTPDEGDTGYWSIRPAPRRRLLELFERHGVALVASGHLHRAWTGAHLGTRYVWGPSSGFVVGPMERDMPGDRILGAVIHTLDETASSEIVALPELRPFVIDDVIHEVYPRHQPVEATS</sequence>
<dbReference type="OrthoDB" id="651281at2"/>
<protein>
    <submittedName>
        <fullName evidence="2">Metallophosphoesterase</fullName>
    </submittedName>
</protein>
<evidence type="ECO:0000259" key="1">
    <source>
        <dbReference type="Pfam" id="PF00149"/>
    </source>
</evidence>
<dbReference type="EMBL" id="JANX01000161">
    <property type="protein sequence ID" value="KGM33650.1"/>
    <property type="molecule type" value="Genomic_DNA"/>
</dbReference>
<dbReference type="Pfam" id="PF00149">
    <property type="entry name" value="Metallophos"/>
    <property type="match status" value="1"/>
</dbReference>
<proteinExistence type="predicted"/>
<comment type="caution">
    <text evidence="2">The sequence shown here is derived from an EMBL/GenBank/DDBJ whole genome shotgun (WGS) entry which is preliminary data.</text>
</comment>